<dbReference type="AlphaFoldDB" id="A0A563ES57"/>
<dbReference type="OrthoDB" id="9777638at2"/>
<dbReference type="PANTHER" id="PTHR35446">
    <property type="entry name" value="SI:CH211-175M2.5"/>
    <property type="match status" value="1"/>
</dbReference>
<organism evidence="1 2">
    <name type="scientific">Lentzea tibetensis</name>
    <dbReference type="NCBI Taxonomy" id="2591470"/>
    <lineage>
        <taxon>Bacteria</taxon>
        <taxon>Bacillati</taxon>
        <taxon>Actinomycetota</taxon>
        <taxon>Actinomycetes</taxon>
        <taxon>Pseudonocardiales</taxon>
        <taxon>Pseudonocardiaceae</taxon>
        <taxon>Lentzea</taxon>
    </lineage>
</organism>
<keyword evidence="2" id="KW-1185">Reference proteome</keyword>
<reference evidence="1 2" key="1">
    <citation type="submission" date="2019-07" db="EMBL/GenBank/DDBJ databases">
        <title>Lentzea xizangensis sp. nov., isolated from Qinghai-Tibetan Plateau Soils.</title>
        <authorList>
            <person name="Huang J."/>
        </authorList>
    </citation>
    <scope>NUCLEOTIDE SEQUENCE [LARGE SCALE GENOMIC DNA]</scope>
    <source>
        <strain evidence="1 2">FXJ1.1311</strain>
    </source>
</reference>
<dbReference type="Gene3D" id="1.20.1290.10">
    <property type="entry name" value="AhpD-like"/>
    <property type="match status" value="1"/>
</dbReference>
<proteinExistence type="predicted"/>
<name>A0A563ES57_9PSEU</name>
<dbReference type="InterPro" id="IPR029032">
    <property type="entry name" value="AhpD-like"/>
</dbReference>
<evidence type="ECO:0000313" key="2">
    <source>
        <dbReference type="Proteomes" id="UP000316639"/>
    </source>
</evidence>
<dbReference type="Proteomes" id="UP000316639">
    <property type="component" value="Unassembled WGS sequence"/>
</dbReference>
<sequence>MDKGFLERPRASAEAQRLYDADVERVGFVMNLSLLWAHEPTLHSGLFDLFERAAKAGGLTFRQRSVLVAACASVMGDAYCSLAWGNRLASVAGADVAGRVLRGEDDQLDADDRVLAEWARKLARDPNATAAGDVQALRDAGYDDGQIFGITTFVALRIAFATINDSLGAQPDHELLLAAPDPVLEAVTYGRACG</sequence>
<dbReference type="RefSeq" id="WP_146353652.1">
    <property type="nucleotide sequence ID" value="NZ_VOBR01000012.1"/>
</dbReference>
<dbReference type="SUPFAM" id="SSF69118">
    <property type="entry name" value="AhpD-like"/>
    <property type="match status" value="1"/>
</dbReference>
<gene>
    <name evidence="1" type="ORF">FKR81_20155</name>
</gene>
<evidence type="ECO:0008006" key="3">
    <source>
        <dbReference type="Google" id="ProtNLM"/>
    </source>
</evidence>
<accession>A0A563ES57</accession>
<evidence type="ECO:0000313" key="1">
    <source>
        <dbReference type="EMBL" id="TWP50490.1"/>
    </source>
</evidence>
<dbReference type="EMBL" id="VOBR01000012">
    <property type="protein sequence ID" value="TWP50490.1"/>
    <property type="molecule type" value="Genomic_DNA"/>
</dbReference>
<protein>
    <recommendedName>
        <fullName evidence="3">Alkylhydroperoxidase family enzyme, contains CxxC motif</fullName>
    </recommendedName>
</protein>
<dbReference type="PANTHER" id="PTHR35446:SF2">
    <property type="entry name" value="CARBOXYMUCONOLACTONE DECARBOXYLASE-LIKE DOMAIN-CONTAINING PROTEIN"/>
    <property type="match status" value="1"/>
</dbReference>
<comment type="caution">
    <text evidence="1">The sequence shown here is derived from an EMBL/GenBank/DDBJ whole genome shotgun (WGS) entry which is preliminary data.</text>
</comment>